<proteinExistence type="predicted"/>
<keyword evidence="1" id="KW-0472">Membrane</keyword>
<feature type="transmembrane region" description="Helical" evidence="1">
    <location>
        <begin position="101"/>
        <end position="117"/>
    </location>
</feature>
<organism evidence="2 3">
    <name type="scientific">Solirubrobacter pauli</name>
    <dbReference type="NCBI Taxonomy" id="166793"/>
    <lineage>
        <taxon>Bacteria</taxon>
        <taxon>Bacillati</taxon>
        <taxon>Actinomycetota</taxon>
        <taxon>Thermoleophilia</taxon>
        <taxon>Solirubrobacterales</taxon>
        <taxon>Solirubrobacteraceae</taxon>
        <taxon>Solirubrobacter</taxon>
    </lineage>
</organism>
<keyword evidence="3" id="KW-1185">Reference proteome</keyword>
<protein>
    <submittedName>
        <fullName evidence="2">Uncharacterized protein</fullName>
    </submittedName>
</protein>
<evidence type="ECO:0000313" key="2">
    <source>
        <dbReference type="EMBL" id="RKQ92619.1"/>
    </source>
</evidence>
<keyword evidence="1" id="KW-0812">Transmembrane</keyword>
<feature type="transmembrane region" description="Helical" evidence="1">
    <location>
        <begin position="27"/>
        <end position="46"/>
    </location>
</feature>
<dbReference type="RefSeq" id="WP_121250303.1">
    <property type="nucleotide sequence ID" value="NZ_RBIL01000001.1"/>
</dbReference>
<accession>A0A660LDD4</accession>
<comment type="caution">
    <text evidence="2">The sequence shown here is derived from an EMBL/GenBank/DDBJ whole genome shotgun (WGS) entry which is preliminary data.</text>
</comment>
<sequence length="183" mass="18940">MSSAALLDLDVGPKPSRKERAAKTVNAALRGGVLAGGVAAIAWLLAVALSGTVFFLLIVATVLALVYTVVRGDKARMGVWGLLAVAWALIIAERWVVNENGGLIVAGAAYLGVVFGARRAGIAKKSYPLLAYPLISLAIVIGAGTSVADPWGVSWLWVLAVLGPVVGARTLLNPSPRDHKPTP</sequence>
<feature type="transmembrane region" description="Helical" evidence="1">
    <location>
        <begin position="52"/>
        <end position="70"/>
    </location>
</feature>
<keyword evidence="1" id="KW-1133">Transmembrane helix</keyword>
<dbReference type="OrthoDB" id="9838869at2"/>
<dbReference type="EMBL" id="RBIL01000001">
    <property type="protein sequence ID" value="RKQ92619.1"/>
    <property type="molecule type" value="Genomic_DNA"/>
</dbReference>
<feature type="transmembrane region" description="Helical" evidence="1">
    <location>
        <begin position="129"/>
        <end position="148"/>
    </location>
</feature>
<evidence type="ECO:0000313" key="3">
    <source>
        <dbReference type="Proteomes" id="UP000278962"/>
    </source>
</evidence>
<gene>
    <name evidence="2" type="ORF">C8N24_2471</name>
</gene>
<feature type="transmembrane region" description="Helical" evidence="1">
    <location>
        <begin position="77"/>
        <end position="95"/>
    </location>
</feature>
<reference evidence="2 3" key="1">
    <citation type="submission" date="2018-10" db="EMBL/GenBank/DDBJ databases">
        <title>Genomic Encyclopedia of Archaeal and Bacterial Type Strains, Phase II (KMG-II): from individual species to whole genera.</title>
        <authorList>
            <person name="Goeker M."/>
        </authorList>
    </citation>
    <scope>NUCLEOTIDE SEQUENCE [LARGE SCALE GENOMIC DNA]</scope>
    <source>
        <strain evidence="2 3">DSM 14954</strain>
    </source>
</reference>
<evidence type="ECO:0000256" key="1">
    <source>
        <dbReference type="SAM" id="Phobius"/>
    </source>
</evidence>
<feature type="transmembrane region" description="Helical" evidence="1">
    <location>
        <begin position="154"/>
        <end position="172"/>
    </location>
</feature>
<dbReference type="AlphaFoldDB" id="A0A660LDD4"/>
<dbReference type="Proteomes" id="UP000278962">
    <property type="component" value="Unassembled WGS sequence"/>
</dbReference>
<name>A0A660LDD4_9ACTN</name>